<dbReference type="GO" id="GO:0003723">
    <property type="term" value="F:RNA binding"/>
    <property type="evidence" value="ECO:0007669"/>
    <property type="project" value="InterPro"/>
</dbReference>
<dbReference type="VEuPathDB" id="FungiDB:MELLADRAFT_34386"/>
<dbReference type="Gene3D" id="2.30.30.100">
    <property type="match status" value="1"/>
</dbReference>
<dbReference type="PANTHER" id="PTHR10701">
    <property type="entry name" value="SMALL NUCLEAR RIBONUCLEOPROTEIN-ASSOCIATED PROTEIN B AND N"/>
    <property type="match status" value="1"/>
</dbReference>
<dbReference type="InterPro" id="IPR047575">
    <property type="entry name" value="Sm"/>
</dbReference>
<dbReference type="InterPro" id="IPR050914">
    <property type="entry name" value="snRNP_SmB/NAA38-like"/>
</dbReference>
<evidence type="ECO:0000313" key="3">
    <source>
        <dbReference type="Proteomes" id="UP000001072"/>
    </source>
</evidence>
<feature type="domain" description="Sm" evidence="1">
    <location>
        <begin position="10"/>
        <end position="83"/>
    </location>
</feature>
<dbReference type="SMART" id="SM00651">
    <property type="entry name" value="Sm"/>
    <property type="match status" value="1"/>
</dbReference>
<dbReference type="InterPro" id="IPR010920">
    <property type="entry name" value="LSM_dom_sf"/>
</dbReference>
<keyword evidence="3" id="KW-1185">Reference proteome</keyword>
<dbReference type="InParanoid" id="F4RE11"/>
<dbReference type="PROSITE" id="PS52002">
    <property type="entry name" value="SM"/>
    <property type="match status" value="1"/>
</dbReference>
<dbReference type="AlphaFoldDB" id="F4RE11"/>
<dbReference type="Pfam" id="PF01423">
    <property type="entry name" value="LSM"/>
    <property type="match status" value="1"/>
</dbReference>
<evidence type="ECO:0000313" key="2">
    <source>
        <dbReference type="EMBL" id="EGG09502.1"/>
    </source>
</evidence>
<dbReference type="KEGG" id="mlr:MELLADRAFT_34386"/>
<proteinExistence type="predicted"/>
<dbReference type="SUPFAM" id="SSF50182">
    <property type="entry name" value="Sm-like ribonucleoproteins"/>
    <property type="match status" value="1"/>
</dbReference>
<gene>
    <name evidence="2" type="ORF">MELLADRAFT_34386</name>
</gene>
<feature type="non-terminal residue" evidence="2">
    <location>
        <position position="1"/>
    </location>
</feature>
<dbReference type="InterPro" id="IPR034110">
    <property type="entry name" value="LSMD1_Sm"/>
</dbReference>
<dbReference type="GeneID" id="18927381"/>
<dbReference type="GO" id="GO:0031417">
    <property type="term" value="C:NatC complex"/>
    <property type="evidence" value="ECO:0007669"/>
    <property type="project" value="InterPro"/>
</dbReference>
<evidence type="ECO:0000259" key="1">
    <source>
        <dbReference type="PROSITE" id="PS52002"/>
    </source>
</evidence>
<sequence length="100" mass="11398">HFSDELMLEPKPEGLRKLLGRRIQITIVDGRVFTGNFICTDQRCNIVLDHAIEYQPKTNQTREVALITISLEHLVTIKAQAQDIKTEEEGKLSDLKNVIV</sequence>
<accession>F4RE11</accession>
<organism evidence="3">
    <name type="scientific">Melampsora larici-populina (strain 98AG31 / pathotype 3-4-7)</name>
    <name type="common">Poplar leaf rust fungus</name>
    <dbReference type="NCBI Taxonomy" id="747676"/>
    <lineage>
        <taxon>Eukaryota</taxon>
        <taxon>Fungi</taxon>
        <taxon>Dikarya</taxon>
        <taxon>Basidiomycota</taxon>
        <taxon>Pucciniomycotina</taxon>
        <taxon>Pucciniomycetes</taxon>
        <taxon>Pucciniales</taxon>
        <taxon>Melampsoraceae</taxon>
        <taxon>Melampsora</taxon>
    </lineage>
</organism>
<dbReference type="STRING" id="747676.F4RE11"/>
<dbReference type="HOGENOM" id="CLU_076902_4_0_1"/>
<protein>
    <recommendedName>
        <fullName evidence="1">Sm domain-containing protein</fullName>
    </recommendedName>
</protein>
<dbReference type="PANTHER" id="PTHR10701:SF5">
    <property type="entry name" value="N-ALPHA-ACETYLTRANSFERASE 38, NATC AUXILIARY SUBUNIT"/>
    <property type="match status" value="1"/>
</dbReference>
<dbReference type="EMBL" id="GL883097">
    <property type="protein sequence ID" value="EGG09502.1"/>
    <property type="molecule type" value="Genomic_DNA"/>
</dbReference>
<name>F4RE11_MELLP</name>
<dbReference type="CDD" id="cd06168">
    <property type="entry name" value="LSMD1"/>
    <property type="match status" value="1"/>
</dbReference>
<dbReference type="Proteomes" id="UP000001072">
    <property type="component" value="Unassembled WGS sequence"/>
</dbReference>
<dbReference type="InterPro" id="IPR001163">
    <property type="entry name" value="Sm_dom_euk/arc"/>
</dbReference>
<dbReference type="OrthoDB" id="368909at2759"/>
<reference evidence="3" key="1">
    <citation type="journal article" date="2011" name="Proc. Natl. Acad. Sci. U.S.A.">
        <title>Obligate biotrophy features unraveled by the genomic analysis of rust fungi.</title>
        <authorList>
            <person name="Duplessis S."/>
            <person name="Cuomo C.A."/>
            <person name="Lin Y.-C."/>
            <person name="Aerts A."/>
            <person name="Tisserant E."/>
            <person name="Veneault-Fourrey C."/>
            <person name="Joly D.L."/>
            <person name="Hacquard S."/>
            <person name="Amselem J."/>
            <person name="Cantarel B.L."/>
            <person name="Chiu R."/>
            <person name="Coutinho P.M."/>
            <person name="Feau N."/>
            <person name="Field M."/>
            <person name="Frey P."/>
            <person name="Gelhaye E."/>
            <person name="Goldberg J."/>
            <person name="Grabherr M.G."/>
            <person name="Kodira C.D."/>
            <person name="Kohler A."/>
            <person name="Kuees U."/>
            <person name="Lindquist E.A."/>
            <person name="Lucas S.M."/>
            <person name="Mago R."/>
            <person name="Mauceli E."/>
            <person name="Morin E."/>
            <person name="Murat C."/>
            <person name="Pangilinan J.L."/>
            <person name="Park R."/>
            <person name="Pearson M."/>
            <person name="Quesneville H."/>
            <person name="Rouhier N."/>
            <person name="Sakthikumar S."/>
            <person name="Salamov A.A."/>
            <person name="Schmutz J."/>
            <person name="Selles B."/>
            <person name="Shapiro H."/>
            <person name="Tanguay P."/>
            <person name="Tuskan G.A."/>
            <person name="Henrissat B."/>
            <person name="Van de Peer Y."/>
            <person name="Rouze P."/>
            <person name="Ellis J.G."/>
            <person name="Dodds P.N."/>
            <person name="Schein J.E."/>
            <person name="Zhong S."/>
            <person name="Hamelin R.C."/>
            <person name="Grigoriev I.V."/>
            <person name="Szabo L.J."/>
            <person name="Martin F."/>
        </authorList>
    </citation>
    <scope>NUCLEOTIDE SEQUENCE [LARGE SCALE GENOMIC DNA]</scope>
    <source>
        <strain evidence="3">98AG31 / pathotype 3-4-7</strain>
    </source>
</reference>
<dbReference type="RefSeq" id="XP_007407229.1">
    <property type="nucleotide sequence ID" value="XM_007407167.1"/>
</dbReference>